<reference evidence="2 3" key="1">
    <citation type="submission" date="2019-03" db="EMBL/GenBank/DDBJ databases">
        <title>Genomic Encyclopedia of Archaeal and Bacterial Type Strains, Phase II (KMG-II): from individual species to whole genera.</title>
        <authorList>
            <person name="Goeker M."/>
        </authorList>
    </citation>
    <scope>NUCLEOTIDE SEQUENCE [LARGE SCALE GENOMIC DNA]</scope>
    <source>
        <strain evidence="2 3">ATCC 25309</strain>
    </source>
</reference>
<dbReference type="NCBIfam" id="TIGR02595">
    <property type="entry name" value="PEP_CTERM"/>
    <property type="match status" value="1"/>
</dbReference>
<proteinExistence type="predicted"/>
<feature type="domain" description="Ice-binding protein C-terminal" evidence="1">
    <location>
        <begin position="201"/>
        <end position="224"/>
    </location>
</feature>
<dbReference type="AlphaFoldDB" id="A0A4R7RSH9"/>
<dbReference type="Proteomes" id="UP000295662">
    <property type="component" value="Unassembled WGS sequence"/>
</dbReference>
<organism evidence="2 3">
    <name type="scientific">Prosthecobacter fusiformis</name>
    <dbReference type="NCBI Taxonomy" id="48464"/>
    <lineage>
        <taxon>Bacteria</taxon>
        <taxon>Pseudomonadati</taxon>
        <taxon>Verrucomicrobiota</taxon>
        <taxon>Verrucomicrobiia</taxon>
        <taxon>Verrucomicrobiales</taxon>
        <taxon>Verrucomicrobiaceae</taxon>
        <taxon>Prosthecobacter</taxon>
    </lineage>
</organism>
<comment type="caution">
    <text evidence="2">The sequence shown here is derived from an EMBL/GenBank/DDBJ whole genome shotgun (WGS) entry which is preliminary data.</text>
</comment>
<evidence type="ECO:0000313" key="2">
    <source>
        <dbReference type="EMBL" id="TDU67287.1"/>
    </source>
</evidence>
<name>A0A4R7RSH9_9BACT</name>
<dbReference type="InterPro" id="IPR013424">
    <property type="entry name" value="Ice-binding_C"/>
</dbReference>
<evidence type="ECO:0000313" key="3">
    <source>
        <dbReference type="Proteomes" id="UP000295662"/>
    </source>
</evidence>
<dbReference type="EMBL" id="SOCA01000007">
    <property type="protein sequence ID" value="TDU67287.1"/>
    <property type="molecule type" value="Genomic_DNA"/>
</dbReference>
<accession>A0A4R7RSH9</accession>
<protein>
    <submittedName>
        <fullName evidence="2">Putative secreted protein with PEP-CTERM sorting signal</fullName>
    </submittedName>
</protein>
<dbReference type="Pfam" id="PF07589">
    <property type="entry name" value="PEP-CTERM"/>
    <property type="match status" value="1"/>
</dbReference>
<keyword evidence="3" id="KW-1185">Reference proteome</keyword>
<sequence length="232" mass="25132">MAAWVAIPRADASTIFWESGFVDGDFLLYDAAGQPLGGEFSFEIGSFDNGFVPTAENLNDWAANWKVFDRAFDATPNDPDDGDPDGWSAGNGFFTRTVEHTADEGSSSPYADPADTFQQGETVYLWVYNTKDRITTTEWALVTDGDNVVEDADNWVFPDPADPVDVSYTWQLDDADVALHGSLNGTTGGGQAYTLQTSLVPVPEPGSFLLVAMTGLGVLLSRRRPRHSAPAH</sequence>
<gene>
    <name evidence="2" type="ORF">EI77_03489</name>
</gene>
<evidence type="ECO:0000259" key="1">
    <source>
        <dbReference type="Pfam" id="PF07589"/>
    </source>
</evidence>